<sequence>MSFSQDGSMVLWQANTINTISLIDADKANEIIPYAIGLRDKEKSKIVQAFDARLYDMATEYTWKRTINKLKSSVLKLGIDFVLEMLGRPNTSADNPEDSLTETDIINLSADLGIIDRTAKLLMLQQIDLINHFTDPDVDSDMPKLIALSCLSTCVQYVLGQNNETDIEFNNFRDRLYKESLADDDSLFILLDDSPYFYKRTVIRTLLSLIKNSRGGERDNVLHNFDRFIPRLWDKISGEDKWSIGNTYAEAISNGDIKEASYFKNVLTKVKGFDYVPETLRSQTFIEIAHDLQRAHLNFNNFYNEPSAARKLEELGTIPSPAFGTCMTAILMCKLGNSYGISDSAQPYLNRMLSRVSDVRWKYYLDEVLLNESNILIKLLRDKPYKNWFELISEFKLNDLSLDNQNVRRLIELSVSGKRPLVEKIVNEYLQ</sequence>
<name>A0ABT4Q1X4_9BACL</name>
<protein>
    <submittedName>
        <fullName evidence="1">Uncharacterized protein</fullName>
    </submittedName>
</protein>
<evidence type="ECO:0000313" key="2">
    <source>
        <dbReference type="Proteomes" id="UP001527882"/>
    </source>
</evidence>
<reference evidence="1 2" key="1">
    <citation type="submission" date="2022-12" db="EMBL/GenBank/DDBJ databases">
        <title>Draft genome sequence of Paenibacillus sp. dW9.</title>
        <authorList>
            <person name="Choi E.-W."/>
            <person name="Kim D.-U."/>
        </authorList>
    </citation>
    <scope>NUCLEOTIDE SEQUENCE [LARGE SCALE GENOMIC DNA]</scope>
    <source>
        <strain evidence="2">dW9</strain>
    </source>
</reference>
<dbReference type="EMBL" id="JAQAGZ010000001">
    <property type="protein sequence ID" value="MCZ8510890.1"/>
    <property type="molecule type" value="Genomic_DNA"/>
</dbReference>
<evidence type="ECO:0000313" key="1">
    <source>
        <dbReference type="EMBL" id="MCZ8510890.1"/>
    </source>
</evidence>
<dbReference type="Proteomes" id="UP001527882">
    <property type="component" value="Unassembled WGS sequence"/>
</dbReference>
<gene>
    <name evidence="1" type="ORF">O9H85_00230</name>
</gene>
<keyword evidence="2" id="KW-1185">Reference proteome</keyword>
<accession>A0ABT4Q1X4</accession>
<organism evidence="1 2">
    <name type="scientific">Paenibacillus gyeongsangnamensis</name>
    <dbReference type="NCBI Taxonomy" id="3388067"/>
    <lineage>
        <taxon>Bacteria</taxon>
        <taxon>Bacillati</taxon>
        <taxon>Bacillota</taxon>
        <taxon>Bacilli</taxon>
        <taxon>Bacillales</taxon>
        <taxon>Paenibacillaceae</taxon>
        <taxon>Paenibacillus</taxon>
    </lineage>
</organism>
<proteinExistence type="predicted"/>
<comment type="caution">
    <text evidence="1">The sequence shown here is derived from an EMBL/GenBank/DDBJ whole genome shotgun (WGS) entry which is preliminary data.</text>
</comment>
<dbReference type="RefSeq" id="WP_269879266.1">
    <property type="nucleotide sequence ID" value="NZ_JAQAGZ010000001.1"/>
</dbReference>